<feature type="region of interest" description="Disordered" evidence="2">
    <location>
        <begin position="1"/>
        <end position="23"/>
    </location>
</feature>
<reference evidence="3 4" key="1">
    <citation type="submission" date="2024-01" db="EMBL/GenBank/DDBJ databases">
        <title>Comparative genomics of Cryptococcus and Kwoniella reveals pathogenesis evolution and contrasting modes of karyotype evolution via chromosome fusion or intercentromeric recombination.</title>
        <authorList>
            <person name="Coelho M.A."/>
            <person name="David-Palma M."/>
            <person name="Shea T."/>
            <person name="Bowers K."/>
            <person name="McGinley-Smith S."/>
            <person name="Mohammad A.W."/>
            <person name="Gnirke A."/>
            <person name="Yurkov A.M."/>
            <person name="Nowrousian M."/>
            <person name="Sun S."/>
            <person name="Cuomo C.A."/>
            <person name="Heitman J."/>
        </authorList>
    </citation>
    <scope>NUCLEOTIDE SEQUENCE [LARGE SCALE GENOMIC DNA]</scope>
    <source>
        <strain evidence="3 4">PYCC6329</strain>
    </source>
</reference>
<proteinExistence type="predicted"/>
<sequence>MYRTPPKLPPSLMFQQNAETPGPTKARINHLQTQVSELVRKNQGLERKIQAEKSLHSTTVVEKTEEVNELRAKLKAAQKEVEM</sequence>
<dbReference type="GeneID" id="91102739"/>
<protein>
    <submittedName>
        <fullName evidence="3">Uncharacterized protein</fullName>
    </submittedName>
</protein>
<keyword evidence="1" id="KW-0175">Coiled coil</keyword>
<dbReference type="RefSeq" id="XP_066083821.1">
    <property type="nucleotide sequence ID" value="XM_066227724.1"/>
</dbReference>
<organism evidence="3 4">
    <name type="scientific">Kwoniella europaea PYCC6329</name>
    <dbReference type="NCBI Taxonomy" id="1423913"/>
    <lineage>
        <taxon>Eukaryota</taxon>
        <taxon>Fungi</taxon>
        <taxon>Dikarya</taxon>
        <taxon>Basidiomycota</taxon>
        <taxon>Agaricomycotina</taxon>
        <taxon>Tremellomycetes</taxon>
        <taxon>Tremellales</taxon>
        <taxon>Cryptococcaceae</taxon>
        <taxon>Kwoniella</taxon>
    </lineage>
</organism>
<evidence type="ECO:0000313" key="4">
    <source>
        <dbReference type="Proteomes" id="UP001358614"/>
    </source>
</evidence>
<accession>A0AAX4KIA0</accession>
<feature type="coiled-coil region" evidence="1">
    <location>
        <begin position="28"/>
        <end position="80"/>
    </location>
</feature>
<dbReference type="Proteomes" id="UP001358614">
    <property type="component" value="Chromosome 1"/>
</dbReference>
<keyword evidence="4" id="KW-1185">Reference proteome</keyword>
<evidence type="ECO:0000313" key="3">
    <source>
        <dbReference type="EMBL" id="WWD05854.1"/>
    </source>
</evidence>
<name>A0AAX4KIA0_9TREE</name>
<evidence type="ECO:0000256" key="2">
    <source>
        <dbReference type="SAM" id="MobiDB-lite"/>
    </source>
</evidence>
<evidence type="ECO:0000256" key="1">
    <source>
        <dbReference type="SAM" id="Coils"/>
    </source>
</evidence>
<dbReference type="AlphaFoldDB" id="A0AAX4KIA0"/>
<dbReference type="EMBL" id="CP144089">
    <property type="protein sequence ID" value="WWD05854.1"/>
    <property type="molecule type" value="Genomic_DNA"/>
</dbReference>
<gene>
    <name evidence="3" type="ORF">V865_003937</name>
</gene>
<dbReference type="KEGG" id="ker:91102739"/>